<evidence type="ECO:0000256" key="1">
    <source>
        <dbReference type="ARBA" id="ARBA00000085"/>
    </source>
</evidence>
<evidence type="ECO:0000259" key="15">
    <source>
        <dbReference type="PROSITE" id="PS50109"/>
    </source>
</evidence>
<dbReference type="Gene3D" id="1.10.287.130">
    <property type="match status" value="1"/>
</dbReference>
<keyword evidence="10" id="KW-0902">Two-component regulatory system</keyword>
<evidence type="ECO:0000259" key="19">
    <source>
        <dbReference type="PROSITE" id="PS50894"/>
    </source>
</evidence>
<dbReference type="CDD" id="cd16922">
    <property type="entry name" value="HATPase_EvgS-ArcB-TorS-like"/>
    <property type="match status" value="1"/>
</dbReference>
<feature type="domain" description="PAC" evidence="18">
    <location>
        <begin position="317"/>
        <end position="372"/>
    </location>
</feature>
<evidence type="ECO:0000256" key="8">
    <source>
        <dbReference type="ARBA" id="ARBA00022840"/>
    </source>
</evidence>
<dbReference type="InterPro" id="IPR035965">
    <property type="entry name" value="PAS-like_dom_sf"/>
</dbReference>
<keyword evidence="9" id="KW-1133">Transmembrane helix</keyword>
<evidence type="ECO:0000256" key="14">
    <source>
        <dbReference type="SAM" id="MobiDB-lite"/>
    </source>
</evidence>
<dbReference type="SMART" id="SM00448">
    <property type="entry name" value="REC"/>
    <property type="match status" value="2"/>
</dbReference>
<dbReference type="PROSITE" id="PS50113">
    <property type="entry name" value="PAC"/>
    <property type="match status" value="2"/>
</dbReference>
<comment type="subcellular location">
    <subcellularLocation>
        <location evidence="2">Cell membrane</location>
        <topology evidence="2">Multi-pass membrane protein</topology>
    </subcellularLocation>
</comment>
<evidence type="ECO:0000256" key="7">
    <source>
        <dbReference type="ARBA" id="ARBA00022741"/>
    </source>
</evidence>
<dbReference type="Gene3D" id="2.10.70.100">
    <property type="match status" value="1"/>
</dbReference>
<dbReference type="InterPro" id="IPR036890">
    <property type="entry name" value="HATPase_C_sf"/>
</dbReference>
<dbReference type="CDD" id="cd00082">
    <property type="entry name" value="HisKA"/>
    <property type="match status" value="1"/>
</dbReference>
<dbReference type="PROSITE" id="PS50110">
    <property type="entry name" value="RESPONSE_REGULATORY"/>
    <property type="match status" value="2"/>
</dbReference>
<feature type="modified residue" description="Phosphohistidine" evidence="12">
    <location>
        <position position="1020"/>
    </location>
</feature>
<dbReference type="PROSITE" id="PS50109">
    <property type="entry name" value="HIS_KIN"/>
    <property type="match status" value="1"/>
</dbReference>
<dbReference type="CDD" id="cd17546">
    <property type="entry name" value="REC_hyHK_CKI1_RcsC-like"/>
    <property type="match status" value="2"/>
</dbReference>
<feature type="domain" description="Response regulatory" evidence="16">
    <location>
        <begin position="663"/>
        <end position="784"/>
    </location>
</feature>
<feature type="domain" description="Response regulatory" evidence="16">
    <location>
        <begin position="819"/>
        <end position="935"/>
    </location>
</feature>
<evidence type="ECO:0000256" key="3">
    <source>
        <dbReference type="ARBA" id="ARBA00012438"/>
    </source>
</evidence>
<dbReference type="SUPFAM" id="SSF52172">
    <property type="entry name" value="CheY-like"/>
    <property type="match status" value="2"/>
</dbReference>
<evidence type="ECO:0000256" key="6">
    <source>
        <dbReference type="ARBA" id="ARBA00022692"/>
    </source>
</evidence>
<dbReference type="InterPro" id="IPR005467">
    <property type="entry name" value="His_kinase_dom"/>
</dbReference>
<feature type="domain" description="HPt" evidence="19">
    <location>
        <begin position="981"/>
        <end position="1075"/>
    </location>
</feature>
<dbReference type="InterPro" id="IPR001789">
    <property type="entry name" value="Sig_transdc_resp-reg_receiver"/>
</dbReference>
<dbReference type="SMART" id="SM00387">
    <property type="entry name" value="HATPase_c"/>
    <property type="match status" value="1"/>
</dbReference>
<evidence type="ECO:0000259" key="17">
    <source>
        <dbReference type="PROSITE" id="PS50112"/>
    </source>
</evidence>
<dbReference type="Pfam" id="PF00072">
    <property type="entry name" value="Response_reg"/>
    <property type="match status" value="2"/>
</dbReference>
<proteinExistence type="predicted"/>
<dbReference type="SMART" id="SM00086">
    <property type="entry name" value="PAC"/>
    <property type="match status" value="2"/>
</dbReference>
<evidence type="ECO:0000256" key="10">
    <source>
        <dbReference type="ARBA" id="ARBA00023012"/>
    </source>
</evidence>
<evidence type="ECO:0000313" key="21">
    <source>
        <dbReference type="Proteomes" id="UP001432180"/>
    </source>
</evidence>
<feature type="domain" description="PAS" evidence="17">
    <location>
        <begin position="117"/>
        <end position="188"/>
    </location>
</feature>
<evidence type="ECO:0000256" key="13">
    <source>
        <dbReference type="PROSITE-ProRule" id="PRU00169"/>
    </source>
</evidence>
<dbReference type="Gene3D" id="3.30.450.20">
    <property type="entry name" value="PAS domain"/>
    <property type="match status" value="3"/>
</dbReference>
<dbReference type="SUPFAM" id="SSF55785">
    <property type="entry name" value="PYP-like sensor domain (PAS domain)"/>
    <property type="match status" value="3"/>
</dbReference>
<feature type="compositionally biased region" description="Polar residues" evidence="14">
    <location>
        <begin position="791"/>
        <end position="801"/>
    </location>
</feature>
<reference evidence="20 21" key="1">
    <citation type="journal article" date="2023" name="Microorganisms">
        <title>Thiorhodovibrio frisius and Trv. litoralis spp. nov., Two Novel Members from a Clade of Fastidious Purple Sulfur Bacteria That Exhibit Unique Red-Shifted Light-Harvesting Capabilities.</title>
        <authorList>
            <person name="Methner A."/>
            <person name="Kuzyk S.B."/>
            <person name="Petersen J."/>
            <person name="Bauer S."/>
            <person name="Brinkmann H."/>
            <person name="Sichau K."/>
            <person name="Wanner G."/>
            <person name="Wolf J."/>
            <person name="Neumann-Schaal M."/>
            <person name="Henke P."/>
            <person name="Tank M."/>
            <person name="Sproer C."/>
            <person name="Bunk B."/>
            <person name="Overmann J."/>
        </authorList>
    </citation>
    <scope>NUCLEOTIDE SEQUENCE [LARGE SCALE GENOMIC DNA]</scope>
    <source>
        <strain evidence="20 21">DSM 6702</strain>
    </source>
</reference>
<evidence type="ECO:0000256" key="4">
    <source>
        <dbReference type="ARBA" id="ARBA00022475"/>
    </source>
</evidence>
<dbReference type="Pfam" id="PF13426">
    <property type="entry name" value="PAS_9"/>
    <property type="match status" value="1"/>
</dbReference>
<evidence type="ECO:0000259" key="16">
    <source>
        <dbReference type="PROSITE" id="PS50110"/>
    </source>
</evidence>
<dbReference type="SMART" id="SM00091">
    <property type="entry name" value="PAS"/>
    <property type="match status" value="2"/>
</dbReference>
<dbReference type="Gene3D" id="3.30.565.10">
    <property type="entry name" value="Histidine kinase-like ATPase, C-terminal domain"/>
    <property type="match status" value="1"/>
</dbReference>
<dbReference type="Pfam" id="PF08447">
    <property type="entry name" value="PAS_3"/>
    <property type="match status" value="1"/>
</dbReference>
<dbReference type="InterPro" id="IPR036097">
    <property type="entry name" value="HisK_dim/P_sf"/>
</dbReference>
<dbReference type="SUPFAM" id="SSF47226">
    <property type="entry name" value="Histidine-containing phosphotransfer domain, HPT domain"/>
    <property type="match status" value="1"/>
</dbReference>
<dbReference type="PANTHER" id="PTHR45339:SF1">
    <property type="entry name" value="HYBRID SIGNAL TRANSDUCTION HISTIDINE KINASE J"/>
    <property type="match status" value="1"/>
</dbReference>
<dbReference type="InterPro" id="IPR013656">
    <property type="entry name" value="PAS_4"/>
</dbReference>
<dbReference type="Gene3D" id="1.20.120.160">
    <property type="entry name" value="HPT domain"/>
    <property type="match status" value="1"/>
</dbReference>
<evidence type="ECO:0000256" key="12">
    <source>
        <dbReference type="PROSITE-ProRule" id="PRU00110"/>
    </source>
</evidence>
<keyword evidence="8" id="KW-0067">ATP-binding</keyword>
<feature type="domain" description="Histidine kinase" evidence="15">
    <location>
        <begin position="408"/>
        <end position="645"/>
    </location>
</feature>
<evidence type="ECO:0000256" key="5">
    <source>
        <dbReference type="ARBA" id="ARBA00022553"/>
    </source>
</evidence>
<keyword evidence="7" id="KW-0547">Nucleotide-binding</keyword>
<dbReference type="PROSITE" id="PS50894">
    <property type="entry name" value="HPT"/>
    <property type="match status" value="1"/>
</dbReference>
<dbReference type="InterPro" id="IPR001610">
    <property type="entry name" value="PAC"/>
</dbReference>
<organism evidence="20 21">
    <name type="scientific">Thiorhodovibrio winogradskyi</name>
    <dbReference type="NCBI Taxonomy" id="77007"/>
    <lineage>
        <taxon>Bacteria</taxon>
        <taxon>Pseudomonadati</taxon>
        <taxon>Pseudomonadota</taxon>
        <taxon>Gammaproteobacteria</taxon>
        <taxon>Chromatiales</taxon>
        <taxon>Chromatiaceae</taxon>
        <taxon>Thiorhodovibrio</taxon>
    </lineage>
</organism>
<evidence type="ECO:0000256" key="9">
    <source>
        <dbReference type="ARBA" id="ARBA00022989"/>
    </source>
</evidence>
<name>A0ABZ0S926_9GAMM</name>
<keyword evidence="11" id="KW-0472">Membrane</keyword>
<dbReference type="Pfam" id="PF02518">
    <property type="entry name" value="HATPase_c"/>
    <property type="match status" value="1"/>
</dbReference>
<dbReference type="InterPro" id="IPR003594">
    <property type="entry name" value="HATPase_dom"/>
</dbReference>
<dbReference type="NCBIfam" id="TIGR00229">
    <property type="entry name" value="sensory_box"/>
    <property type="match status" value="2"/>
</dbReference>
<dbReference type="Pfam" id="PF08448">
    <property type="entry name" value="PAS_4"/>
    <property type="match status" value="1"/>
</dbReference>
<dbReference type="PRINTS" id="PR00344">
    <property type="entry name" value="BCTRLSENSOR"/>
</dbReference>
<dbReference type="InterPro" id="IPR004358">
    <property type="entry name" value="Sig_transdc_His_kin-like_C"/>
</dbReference>
<feature type="region of interest" description="Disordered" evidence="14">
    <location>
        <begin position="791"/>
        <end position="812"/>
    </location>
</feature>
<dbReference type="Pfam" id="PF01627">
    <property type="entry name" value="Hpt"/>
    <property type="match status" value="1"/>
</dbReference>
<evidence type="ECO:0000259" key="18">
    <source>
        <dbReference type="PROSITE" id="PS50113"/>
    </source>
</evidence>
<feature type="domain" description="PAC" evidence="18">
    <location>
        <begin position="190"/>
        <end position="240"/>
    </location>
</feature>
<feature type="modified residue" description="4-aspartylphosphate" evidence="13">
    <location>
        <position position="868"/>
    </location>
</feature>
<dbReference type="InterPro" id="IPR000700">
    <property type="entry name" value="PAS-assoc_C"/>
</dbReference>
<dbReference type="InterPro" id="IPR011006">
    <property type="entry name" value="CheY-like_superfamily"/>
</dbReference>
<keyword evidence="21" id="KW-1185">Reference proteome</keyword>
<protein>
    <recommendedName>
        <fullName evidence="3">histidine kinase</fullName>
        <ecNumber evidence="3">2.7.13.3</ecNumber>
    </recommendedName>
</protein>
<dbReference type="Pfam" id="PF00512">
    <property type="entry name" value="HisKA"/>
    <property type="match status" value="1"/>
</dbReference>
<keyword evidence="4" id="KW-1003">Cell membrane</keyword>
<dbReference type="GO" id="GO:0004673">
    <property type="term" value="F:protein histidine kinase activity"/>
    <property type="evidence" value="ECO:0007669"/>
    <property type="project" value="UniProtKB-EC"/>
</dbReference>
<dbReference type="SMART" id="SM00388">
    <property type="entry name" value="HisKA"/>
    <property type="match status" value="1"/>
</dbReference>
<keyword evidence="6" id="KW-0812">Transmembrane</keyword>
<dbReference type="PANTHER" id="PTHR45339">
    <property type="entry name" value="HYBRID SIGNAL TRANSDUCTION HISTIDINE KINASE J"/>
    <property type="match status" value="1"/>
</dbReference>
<dbReference type="EC" id="2.7.13.3" evidence="3"/>
<dbReference type="Gene3D" id="3.40.50.2300">
    <property type="match status" value="2"/>
</dbReference>
<dbReference type="EMBL" id="CP121472">
    <property type="protein sequence ID" value="WPL16813.1"/>
    <property type="molecule type" value="Genomic_DNA"/>
</dbReference>
<dbReference type="InterPro" id="IPR013655">
    <property type="entry name" value="PAS_fold_3"/>
</dbReference>
<feature type="domain" description="PAS" evidence="17">
    <location>
        <begin position="248"/>
        <end position="319"/>
    </location>
</feature>
<dbReference type="InterPro" id="IPR008207">
    <property type="entry name" value="Sig_transdc_His_kin_Hpt_dom"/>
</dbReference>
<dbReference type="RefSeq" id="WP_328987346.1">
    <property type="nucleotide sequence ID" value="NZ_CP121472.1"/>
</dbReference>
<gene>
    <name evidence="20" type="primary">barA_10</name>
    <name evidence="20" type="ORF">Thiowin_01787</name>
</gene>
<sequence>MESTLAPADLAFILEADGTILDFFRTEAAALYAPPEVFLGKRPAEVLPEKAAAAFAAALAEVRGPGSARSFQYHLPMEGGERLFEARVGRLSARSGYLVTVRDISDHVETRQRLREQESLLATMFAQTTDAILLVDPDTGQVVQCNDAACEMLGYSREEFLRLRVMDFEAEHEAARIRANMRAILAGEIAGFETRYRAKDGRLLDSYVTFRLIEHQGRQLISGVWQDITERKQHEREQRALVAELKRNQDFLTRAQSVSQTGHWYLDIPGDRLQWSEEACRIFGVPPETELRLEDFFARVHPKDLAELKDAWQAALAGATYRLQHRILVNGQVRWVEERAQIERDASGQPITGLGIVQDVTERVETAHELEEYRLHLEELVVSRTSALEAAKSAAEGANRAKSAFLSNMSHEIRTPMNAIIGYAHLIRRDPLTQRQSEQLQKLSDSAQHLLQVINDVLDLSKIEAEKIELEEEDFEPARVVDNVCSLIAPNMIHKELDLRVDLDHLPTCVRGDSTRFGQVLLNLLSNAVKFTDAGSVGVRARMLDTGGERPAGEGGGMVNGHFLAEPVWLRFEVRDTGIGMTAEQRGRLFQAFEQADGSTTRRYGGTGLGLAISKRLTELMGGRIGVDSEPDQGSCFWFELPFAPARGKTAADKVLSGLRGRRALVIDDREEDRAALVELLEAMHIALDTADNGASGAALVLKAERAEAPFDLVLVDWKMPDLDGIDTVHSIRALPLKHLPACILVTAFGDTLAPEDVASAGIARVLDKPVTPSKLRDALEQALHRPFRSTSASADRTVPSTGVALGAGPDSAPAPRGRILLVEDNPINQEVTRELLEAFGCSVTLAADGREALSQARRSEFDLILMDIQMPVMDGLTATREIRRLPGRRRVPILAMTANVFDADRQSALAAGMNDHLGKPIEPEILAQVLRQWLPGRAEITAATNGSGLESPAADFGPRAALDSLPGLNPTLGLRRLRGDFNRYRRLLCQFVDDHGEDAYRMSAMLEEHNLEGIAALAHGLKGVAATLAAERIRRHAADVELAARAELGGERLRAPIEQLGVTLEGFADAITAAFGSIQPDPAARTVEDAPGHPDTGALAATLQQLETLLANDDTESNQVFENARAGLHAAFGENARRLERRIRGFEYERALDIVREMRGSN</sequence>
<keyword evidence="5 13" id="KW-0597">Phosphoprotein</keyword>
<dbReference type="InterPro" id="IPR036641">
    <property type="entry name" value="HPT_dom_sf"/>
</dbReference>
<keyword evidence="20" id="KW-0418">Kinase</keyword>
<dbReference type="Proteomes" id="UP001432180">
    <property type="component" value="Chromosome"/>
</dbReference>
<comment type="catalytic activity">
    <reaction evidence="1">
        <text>ATP + protein L-histidine = ADP + protein N-phospho-L-histidine.</text>
        <dbReference type="EC" id="2.7.13.3"/>
    </reaction>
</comment>
<evidence type="ECO:0000256" key="2">
    <source>
        <dbReference type="ARBA" id="ARBA00004651"/>
    </source>
</evidence>
<evidence type="ECO:0000256" key="11">
    <source>
        <dbReference type="ARBA" id="ARBA00023136"/>
    </source>
</evidence>
<dbReference type="CDD" id="cd00130">
    <property type="entry name" value="PAS"/>
    <property type="match status" value="2"/>
</dbReference>
<dbReference type="InterPro" id="IPR003661">
    <property type="entry name" value="HisK_dim/P_dom"/>
</dbReference>
<dbReference type="PROSITE" id="PS50112">
    <property type="entry name" value="PAS"/>
    <property type="match status" value="2"/>
</dbReference>
<keyword evidence="20" id="KW-0808">Transferase</keyword>
<dbReference type="SUPFAM" id="SSF47384">
    <property type="entry name" value="Homodimeric domain of signal transducing histidine kinase"/>
    <property type="match status" value="1"/>
</dbReference>
<evidence type="ECO:0000313" key="20">
    <source>
        <dbReference type="EMBL" id="WPL16813.1"/>
    </source>
</evidence>
<accession>A0ABZ0S926</accession>
<feature type="modified residue" description="4-aspartylphosphate" evidence="13">
    <location>
        <position position="717"/>
    </location>
</feature>
<dbReference type="SUPFAM" id="SSF55874">
    <property type="entry name" value="ATPase domain of HSP90 chaperone/DNA topoisomerase II/histidine kinase"/>
    <property type="match status" value="1"/>
</dbReference>
<dbReference type="InterPro" id="IPR000014">
    <property type="entry name" value="PAS"/>
</dbReference>